<gene>
    <name evidence="3" type="ORF">NQ314_005257</name>
</gene>
<evidence type="ECO:0000259" key="2">
    <source>
        <dbReference type="PROSITE" id="PS50103"/>
    </source>
</evidence>
<dbReference type="PROSITE" id="PS50103">
    <property type="entry name" value="ZF_C3H1"/>
    <property type="match status" value="1"/>
</dbReference>
<evidence type="ECO:0000313" key="4">
    <source>
        <dbReference type="Proteomes" id="UP001162156"/>
    </source>
</evidence>
<dbReference type="InterPro" id="IPR041686">
    <property type="entry name" value="Znf-CCCH_3"/>
</dbReference>
<keyword evidence="1" id="KW-0862">Zinc</keyword>
<protein>
    <recommendedName>
        <fullName evidence="2">C3H1-type domain-containing protein</fullName>
    </recommendedName>
</protein>
<dbReference type="PANTHER" id="PTHR15725:SF14">
    <property type="entry name" value="ZINC FINGER CCCH DOMAIN-CONTAINING PROTEIN 11A"/>
    <property type="match status" value="1"/>
</dbReference>
<keyword evidence="1" id="KW-0479">Metal-binding</keyword>
<evidence type="ECO:0000313" key="3">
    <source>
        <dbReference type="EMBL" id="KAJ8963928.1"/>
    </source>
</evidence>
<feature type="non-terminal residue" evidence="3">
    <location>
        <position position="1"/>
    </location>
</feature>
<keyword evidence="1" id="KW-0863">Zinc-finger</keyword>
<keyword evidence="4" id="KW-1185">Reference proteome</keyword>
<accession>A0AAV8ZHC1</accession>
<dbReference type="AlphaFoldDB" id="A0AAV8ZHC1"/>
<dbReference type="Gene3D" id="4.10.1000.10">
    <property type="entry name" value="Zinc finger, CCCH-type"/>
    <property type="match status" value="1"/>
</dbReference>
<reference evidence="3" key="1">
    <citation type="journal article" date="2023" name="Insect Mol. Biol.">
        <title>Genome sequencing provides insights into the evolution of gene families encoding plant cell wall-degrading enzymes in longhorned beetles.</title>
        <authorList>
            <person name="Shin N.R."/>
            <person name="Okamura Y."/>
            <person name="Kirsch R."/>
            <person name="Pauchet Y."/>
        </authorList>
    </citation>
    <scope>NUCLEOTIDE SEQUENCE</scope>
    <source>
        <strain evidence="3">RBIC_L_NR</strain>
    </source>
</reference>
<dbReference type="Proteomes" id="UP001162156">
    <property type="component" value="Unassembled WGS sequence"/>
</dbReference>
<organism evidence="3 4">
    <name type="scientific">Rhamnusium bicolor</name>
    <dbReference type="NCBI Taxonomy" id="1586634"/>
    <lineage>
        <taxon>Eukaryota</taxon>
        <taxon>Metazoa</taxon>
        <taxon>Ecdysozoa</taxon>
        <taxon>Arthropoda</taxon>
        <taxon>Hexapoda</taxon>
        <taxon>Insecta</taxon>
        <taxon>Pterygota</taxon>
        <taxon>Neoptera</taxon>
        <taxon>Endopterygota</taxon>
        <taxon>Coleoptera</taxon>
        <taxon>Polyphaga</taxon>
        <taxon>Cucujiformia</taxon>
        <taxon>Chrysomeloidea</taxon>
        <taxon>Cerambycidae</taxon>
        <taxon>Lepturinae</taxon>
        <taxon>Rhagiini</taxon>
        <taxon>Rhamnusium</taxon>
    </lineage>
</organism>
<name>A0AAV8ZHC1_9CUCU</name>
<dbReference type="PANTHER" id="PTHR15725">
    <property type="entry name" value="ZN-FINGER, C-X8-C-X5-C-X3-H TYPE-CONTAINING"/>
    <property type="match status" value="1"/>
</dbReference>
<feature type="zinc finger region" description="C3H1-type" evidence="1">
    <location>
        <begin position="14"/>
        <end position="41"/>
    </location>
</feature>
<dbReference type="GO" id="GO:0008270">
    <property type="term" value="F:zinc ion binding"/>
    <property type="evidence" value="ECO:0007669"/>
    <property type="project" value="UniProtKB-KW"/>
</dbReference>
<dbReference type="EMBL" id="JANEYF010001459">
    <property type="protein sequence ID" value="KAJ8963928.1"/>
    <property type="molecule type" value="Genomic_DNA"/>
</dbReference>
<evidence type="ECO:0000256" key="1">
    <source>
        <dbReference type="PROSITE-ProRule" id="PRU00723"/>
    </source>
</evidence>
<dbReference type="InterPro" id="IPR000571">
    <property type="entry name" value="Znf_CCCH"/>
</dbReference>
<dbReference type="FunFam" id="4.10.1000.10:FF:000026">
    <property type="entry name" value="Zinc finger CCCH domain-containing protein 11A"/>
    <property type="match status" value="1"/>
</dbReference>
<comment type="caution">
    <text evidence="3">The sequence shown here is derived from an EMBL/GenBank/DDBJ whole genome shotgun (WGS) entry which is preliminary data.</text>
</comment>
<feature type="domain" description="C3H1-type" evidence="2">
    <location>
        <begin position="14"/>
        <end position="41"/>
    </location>
</feature>
<sequence>QTTFSKKMTDLESPKKNNDCYFYYYSTCAKGDNCTFRHEPSALGCETMCSFWKEGKCLNVHCNFRHMELRKNRKVIPCYWESQPVGCLKAHCPFLHQNPRPSDEVSPDKSNISTGNCSYSNTDAMLKEQMNQPSERKVTAVDSLVVNFEEGQDPVFHAPSSNGNDLRQRIIRRIISKELPQERTVTIKTYPHERIKTNKRLSNDELATILGDESLRKKQKIVHQKNDGNFQIVLKKRLSETDASSELNDELCTLRMKKSKTVSDERQEPPVENIKIKTLDEIRAERNAKREYLYITDDSKSKVITAEEKEEAEVSSTSIDDTVNQSTNDTLEKQIKDNIMPRRKIKLRRKLPTLEESTVLTYDKDENRVSTNNIRLNAKEEDELLSSEDEDKILEEEEISGKLQSKDFERRFTEIRNSNKIEDEVLLLEEDDDEYENVTLKAEEELLNEIDSD</sequence>
<dbReference type="Pfam" id="PF15663">
    <property type="entry name" value="zf-CCCH_3"/>
    <property type="match status" value="1"/>
</dbReference>
<proteinExistence type="predicted"/>
<dbReference type="SMART" id="SM00356">
    <property type="entry name" value="ZnF_C3H1"/>
    <property type="match status" value="3"/>
</dbReference>